<dbReference type="PANTHER" id="PTHR46044:SF1">
    <property type="entry name" value="CN HYDROLASE DOMAIN-CONTAINING PROTEIN"/>
    <property type="match status" value="1"/>
</dbReference>
<dbReference type="Pfam" id="PF00795">
    <property type="entry name" value="CN_hydrolase"/>
    <property type="match status" value="1"/>
</dbReference>
<organism evidence="3 4">
    <name type="scientific">Kribbella koreensis</name>
    <dbReference type="NCBI Taxonomy" id="57909"/>
    <lineage>
        <taxon>Bacteria</taxon>
        <taxon>Bacillati</taxon>
        <taxon>Actinomycetota</taxon>
        <taxon>Actinomycetes</taxon>
        <taxon>Propionibacteriales</taxon>
        <taxon>Kribbellaceae</taxon>
        <taxon>Kribbella</taxon>
    </lineage>
</organism>
<dbReference type="Proteomes" id="UP001500542">
    <property type="component" value="Unassembled WGS sequence"/>
</dbReference>
<dbReference type="PANTHER" id="PTHR46044">
    <property type="entry name" value="NITRILASE"/>
    <property type="match status" value="1"/>
</dbReference>
<evidence type="ECO:0000256" key="1">
    <source>
        <dbReference type="ARBA" id="ARBA00008129"/>
    </source>
</evidence>
<sequence length="281" mass="30590">MAKAEHFIREAASGGARLMVLPEAFIGGYPKGVDFGVTVGSRSPEGRDLFRRYREAAIAVPGPETARLAELSTQLGVDVVVGVIERAGGTLYCTALFFTATDGLVAKHRKLLPTAAERYLWGQGDGSTMPAVQTEYAVLGAAICWENYLPLFRQSMYAKGIDIWCAPTVDDRDQWQSTMRHIALEGRCFVISANQYLTRADLPEDVHPVQGNSPDTILINGGSTIISPLGEILAAPARSGETVLLATLDLSDRDRSFLDFDPVGHYSRPDIFTLTVDETPR</sequence>
<comment type="caution">
    <text evidence="3">The sequence shown here is derived from an EMBL/GenBank/DDBJ whole genome shotgun (WGS) entry which is preliminary data.</text>
</comment>
<dbReference type="InterPro" id="IPR000132">
    <property type="entry name" value="Nitrilase/CN_hydratase_CS"/>
</dbReference>
<evidence type="ECO:0000313" key="3">
    <source>
        <dbReference type="EMBL" id="GAA0954721.1"/>
    </source>
</evidence>
<gene>
    <name evidence="3" type="ORF">GCM10009554_60890</name>
</gene>
<accession>A0ABP4BTR7</accession>
<dbReference type="EMBL" id="BAAAHK010000017">
    <property type="protein sequence ID" value="GAA0954721.1"/>
    <property type="molecule type" value="Genomic_DNA"/>
</dbReference>
<protein>
    <submittedName>
        <fullName evidence="3">Nitrilase</fullName>
    </submittedName>
</protein>
<dbReference type="InterPro" id="IPR036526">
    <property type="entry name" value="C-N_Hydrolase_sf"/>
</dbReference>
<dbReference type="SUPFAM" id="SSF56317">
    <property type="entry name" value="Carbon-nitrogen hydrolase"/>
    <property type="match status" value="1"/>
</dbReference>
<evidence type="ECO:0000313" key="4">
    <source>
        <dbReference type="Proteomes" id="UP001500542"/>
    </source>
</evidence>
<dbReference type="InterPro" id="IPR003010">
    <property type="entry name" value="C-N_Hydrolase"/>
</dbReference>
<dbReference type="Gene3D" id="3.60.110.10">
    <property type="entry name" value="Carbon-nitrogen hydrolase"/>
    <property type="match status" value="1"/>
</dbReference>
<keyword evidence="4" id="KW-1185">Reference proteome</keyword>
<feature type="domain" description="CN hydrolase" evidence="2">
    <location>
        <begin position="1"/>
        <end position="250"/>
    </location>
</feature>
<dbReference type="PROSITE" id="PS00921">
    <property type="entry name" value="NITRIL_CHT_2"/>
    <property type="match status" value="1"/>
</dbReference>
<proteinExistence type="inferred from homology"/>
<comment type="similarity">
    <text evidence="1">Belongs to the carbon-nitrogen hydrolase superfamily. Nitrilase family.</text>
</comment>
<evidence type="ECO:0000259" key="2">
    <source>
        <dbReference type="PROSITE" id="PS50263"/>
    </source>
</evidence>
<dbReference type="CDD" id="cd07564">
    <property type="entry name" value="nitrilases_CHs"/>
    <property type="match status" value="1"/>
</dbReference>
<name>A0ABP4BTR7_9ACTN</name>
<reference evidence="4" key="1">
    <citation type="journal article" date="2019" name="Int. J. Syst. Evol. Microbiol.">
        <title>The Global Catalogue of Microorganisms (GCM) 10K type strain sequencing project: providing services to taxonomists for standard genome sequencing and annotation.</title>
        <authorList>
            <consortium name="The Broad Institute Genomics Platform"/>
            <consortium name="The Broad Institute Genome Sequencing Center for Infectious Disease"/>
            <person name="Wu L."/>
            <person name="Ma J."/>
        </authorList>
    </citation>
    <scope>NUCLEOTIDE SEQUENCE [LARGE SCALE GENOMIC DNA]</scope>
    <source>
        <strain evidence="4">JCM 10977</strain>
    </source>
</reference>
<dbReference type="InterPro" id="IPR044149">
    <property type="entry name" value="Nitrilases_CHs"/>
</dbReference>
<dbReference type="PROSITE" id="PS50263">
    <property type="entry name" value="CN_HYDROLASE"/>
    <property type="match status" value="1"/>
</dbReference>